<feature type="region of interest" description="Disordered" evidence="1">
    <location>
        <begin position="1"/>
        <end position="87"/>
    </location>
</feature>
<dbReference type="EMBL" id="QXFT01012186">
    <property type="protein sequence ID" value="KAE9259544.1"/>
    <property type="molecule type" value="Genomic_DNA"/>
</dbReference>
<feature type="compositionally biased region" description="Polar residues" evidence="1">
    <location>
        <begin position="78"/>
        <end position="87"/>
    </location>
</feature>
<feature type="compositionally biased region" description="Low complexity" evidence="1">
    <location>
        <begin position="12"/>
        <end position="27"/>
    </location>
</feature>
<accession>A0A6A4ALS7</accession>
<sequence length="87" mass="8623">MGTTASSKLGTAQASPAQLAAAAAAAVPRHHHRPRAWGRRHRASWVRHKPSPASSGGSGSSTASPPSAASMGTTASSKLGTAQAQPS</sequence>
<evidence type="ECO:0000313" key="2">
    <source>
        <dbReference type="EMBL" id="KAE9259544.1"/>
    </source>
</evidence>
<organism evidence="2 3">
    <name type="scientific">Phytophthora rubi</name>
    <dbReference type="NCBI Taxonomy" id="129364"/>
    <lineage>
        <taxon>Eukaryota</taxon>
        <taxon>Sar</taxon>
        <taxon>Stramenopiles</taxon>
        <taxon>Oomycota</taxon>
        <taxon>Peronosporomycetes</taxon>
        <taxon>Peronosporales</taxon>
        <taxon>Peronosporaceae</taxon>
        <taxon>Phytophthora</taxon>
    </lineage>
</organism>
<feature type="compositionally biased region" description="Polar residues" evidence="1">
    <location>
        <begin position="1"/>
        <end position="10"/>
    </location>
</feature>
<reference evidence="2 3" key="1">
    <citation type="submission" date="2018-08" db="EMBL/GenBank/DDBJ databases">
        <title>Genomic investigation of the strawberry pathogen Phytophthora fragariae indicates pathogenicity is determined by transcriptional variation in three key races.</title>
        <authorList>
            <person name="Adams T.M."/>
            <person name="Armitage A.D."/>
            <person name="Sobczyk M.K."/>
            <person name="Bates H.J."/>
            <person name="Dunwell J.M."/>
            <person name="Nellist C.F."/>
            <person name="Harrison R.J."/>
        </authorList>
    </citation>
    <scope>NUCLEOTIDE SEQUENCE [LARGE SCALE GENOMIC DNA]</scope>
    <source>
        <strain evidence="2 3">SCRP333</strain>
    </source>
</reference>
<proteinExistence type="predicted"/>
<name>A0A6A4ALS7_9STRA</name>
<comment type="caution">
    <text evidence="2">The sequence shown here is derived from an EMBL/GenBank/DDBJ whole genome shotgun (WGS) entry which is preliminary data.</text>
</comment>
<evidence type="ECO:0000313" key="3">
    <source>
        <dbReference type="Proteomes" id="UP000434957"/>
    </source>
</evidence>
<protein>
    <submittedName>
        <fullName evidence="2">Uncharacterized protein</fullName>
    </submittedName>
</protein>
<feature type="compositionally biased region" description="Low complexity" evidence="1">
    <location>
        <begin position="51"/>
        <end position="77"/>
    </location>
</feature>
<gene>
    <name evidence="2" type="ORF">PR003_g34744</name>
</gene>
<feature type="compositionally biased region" description="Basic residues" evidence="1">
    <location>
        <begin position="28"/>
        <end position="50"/>
    </location>
</feature>
<evidence type="ECO:0000256" key="1">
    <source>
        <dbReference type="SAM" id="MobiDB-lite"/>
    </source>
</evidence>
<dbReference type="Proteomes" id="UP000434957">
    <property type="component" value="Unassembled WGS sequence"/>
</dbReference>
<dbReference type="AlphaFoldDB" id="A0A6A4ALS7"/>
<keyword evidence="3" id="KW-1185">Reference proteome</keyword>